<dbReference type="Pfam" id="PF16344">
    <property type="entry name" value="FecR_C"/>
    <property type="match status" value="1"/>
</dbReference>
<reference evidence="3" key="1">
    <citation type="submission" date="2022-10" db="EMBL/GenBank/DDBJ databases">
        <title>Chitinophaga sp. nov., isolated from soil.</title>
        <authorList>
            <person name="Jeon C.O."/>
        </authorList>
    </citation>
    <scope>NUCLEOTIDE SEQUENCE</scope>
    <source>
        <strain evidence="3">R8</strain>
    </source>
</reference>
<sequence>MTSSELQHLIDKYLSDELTEAEFRRLWETLDKPESEAAWLQAMDELQVSGLSDAAREDRALAAVQARMVEAPVRSINRGWWRYAAAIVLLLGTGSYFAYQYSVKNQPTIAGNTAQQPTEIEPGREGAILTLANGSQVVLDSLGNGTIATQNGTTVTLANGQLAYDAQHAGAVSMNTITIPRSRQFQLLLPDGTKIWLNSASTLRFPTAFTGSERSVEITGEAYFEVAADPQRPFLVNIGDTKIQVLGTSFNVNAYANEAAMHTTLLAGSVKVEHAGNSMLLKPGQQAKVTDNIKLINHADTDKVLAWKNGLFNFEGAGVQEVMNQLERWYDIEVVYEKGIPNLHFFGEMSRNVKLADVLAGLEGAGVHFKLDGRKLTVLP</sequence>
<dbReference type="Gene3D" id="2.60.120.1440">
    <property type="match status" value="1"/>
</dbReference>
<dbReference type="InterPro" id="IPR012373">
    <property type="entry name" value="Ferrdict_sens_TM"/>
</dbReference>
<keyword evidence="4" id="KW-1185">Reference proteome</keyword>
<dbReference type="InterPro" id="IPR006860">
    <property type="entry name" value="FecR"/>
</dbReference>
<protein>
    <submittedName>
        <fullName evidence="3">FecR domain-containing protein</fullName>
    </submittedName>
</protein>
<evidence type="ECO:0000259" key="2">
    <source>
        <dbReference type="Pfam" id="PF16344"/>
    </source>
</evidence>
<dbReference type="InterPro" id="IPR032508">
    <property type="entry name" value="FecR_C"/>
</dbReference>
<dbReference type="PIRSF" id="PIRSF018266">
    <property type="entry name" value="FecR"/>
    <property type="match status" value="1"/>
</dbReference>
<evidence type="ECO:0000313" key="4">
    <source>
        <dbReference type="Proteomes" id="UP001162741"/>
    </source>
</evidence>
<name>A0ABY6J770_9BACT</name>
<dbReference type="Gene3D" id="3.55.50.30">
    <property type="match status" value="1"/>
</dbReference>
<dbReference type="RefSeq" id="WP_264283214.1">
    <property type="nucleotide sequence ID" value="NZ_CP107006.1"/>
</dbReference>
<feature type="domain" description="FecR protein" evidence="1">
    <location>
        <begin position="177"/>
        <end position="271"/>
    </location>
</feature>
<dbReference type="Proteomes" id="UP001162741">
    <property type="component" value="Chromosome"/>
</dbReference>
<proteinExistence type="predicted"/>
<dbReference type="EMBL" id="CP107006">
    <property type="protein sequence ID" value="UYQ95488.1"/>
    <property type="molecule type" value="Genomic_DNA"/>
</dbReference>
<gene>
    <name evidence="3" type="ORF">MKQ68_10290</name>
</gene>
<evidence type="ECO:0000259" key="1">
    <source>
        <dbReference type="Pfam" id="PF04773"/>
    </source>
</evidence>
<dbReference type="PANTHER" id="PTHR30273:SF2">
    <property type="entry name" value="PROTEIN FECR"/>
    <property type="match status" value="1"/>
</dbReference>
<dbReference type="Pfam" id="PF04773">
    <property type="entry name" value="FecR"/>
    <property type="match status" value="1"/>
</dbReference>
<evidence type="ECO:0000313" key="3">
    <source>
        <dbReference type="EMBL" id="UYQ95488.1"/>
    </source>
</evidence>
<dbReference type="PANTHER" id="PTHR30273">
    <property type="entry name" value="PERIPLASMIC SIGNAL SENSOR AND SIGMA FACTOR ACTIVATOR FECR-RELATED"/>
    <property type="match status" value="1"/>
</dbReference>
<organism evidence="3 4">
    <name type="scientific">Chitinophaga horti</name>
    <dbReference type="NCBI Taxonomy" id="2920382"/>
    <lineage>
        <taxon>Bacteria</taxon>
        <taxon>Pseudomonadati</taxon>
        <taxon>Bacteroidota</taxon>
        <taxon>Chitinophagia</taxon>
        <taxon>Chitinophagales</taxon>
        <taxon>Chitinophagaceae</taxon>
        <taxon>Chitinophaga</taxon>
    </lineage>
</organism>
<accession>A0ABY6J770</accession>
<feature type="domain" description="Protein FecR C-terminal" evidence="2">
    <location>
        <begin position="312"/>
        <end position="378"/>
    </location>
</feature>